<keyword evidence="3" id="KW-1185">Reference proteome</keyword>
<name>A0A8S0QN20_OLEEU</name>
<evidence type="ECO:0000256" key="1">
    <source>
        <dbReference type="SAM" id="MobiDB-lite"/>
    </source>
</evidence>
<dbReference type="Proteomes" id="UP000594638">
    <property type="component" value="Unassembled WGS sequence"/>
</dbReference>
<comment type="caution">
    <text evidence="2">The sequence shown here is derived from an EMBL/GenBank/DDBJ whole genome shotgun (WGS) entry which is preliminary data.</text>
</comment>
<dbReference type="EMBL" id="CACTIH010001906">
    <property type="protein sequence ID" value="CAA2968401.1"/>
    <property type="molecule type" value="Genomic_DNA"/>
</dbReference>
<evidence type="ECO:0000313" key="2">
    <source>
        <dbReference type="EMBL" id="CAA2968401.1"/>
    </source>
</evidence>
<organism evidence="2 3">
    <name type="scientific">Olea europaea subsp. europaea</name>
    <dbReference type="NCBI Taxonomy" id="158383"/>
    <lineage>
        <taxon>Eukaryota</taxon>
        <taxon>Viridiplantae</taxon>
        <taxon>Streptophyta</taxon>
        <taxon>Embryophyta</taxon>
        <taxon>Tracheophyta</taxon>
        <taxon>Spermatophyta</taxon>
        <taxon>Magnoliopsida</taxon>
        <taxon>eudicotyledons</taxon>
        <taxon>Gunneridae</taxon>
        <taxon>Pentapetalae</taxon>
        <taxon>asterids</taxon>
        <taxon>lamiids</taxon>
        <taxon>Lamiales</taxon>
        <taxon>Oleaceae</taxon>
        <taxon>Oleeae</taxon>
        <taxon>Olea</taxon>
    </lineage>
</organism>
<proteinExistence type="predicted"/>
<dbReference type="AlphaFoldDB" id="A0A8S0QN20"/>
<protein>
    <submittedName>
        <fullName evidence="2">Uncharacterized protein</fullName>
    </submittedName>
</protein>
<sequence length="131" mass="15036">MEEESNLVVKQDGKNSDSESLENVKNKSKAQKSRKNEEEMEEEQSSPRGVLEIPISGLDSDHSSRRRSLKRTNSFVSEKSFLQRGISRELGYGSQWKNLLGQIKKRTSVRRFTTIPLLGRYDFSKKSLRGN</sequence>
<feature type="compositionally biased region" description="Basic and acidic residues" evidence="1">
    <location>
        <begin position="11"/>
        <end position="25"/>
    </location>
</feature>
<accession>A0A8S0QN20</accession>
<feature type="region of interest" description="Disordered" evidence="1">
    <location>
        <begin position="1"/>
        <end position="74"/>
    </location>
</feature>
<dbReference type="Gramene" id="OE9A091631T1">
    <property type="protein sequence ID" value="OE9A091631C1"/>
    <property type="gene ID" value="OE9A091631"/>
</dbReference>
<evidence type="ECO:0000313" key="3">
    <source>
        <dbReference type="Proteomes" id="UP000594638"/>
    </source>
</evidence>
<reference evidence="2 3" key="1">
    <citation type="submission" date="2019-12" db="EMBL/GenBank/DDBJ databases">
        <authorList>
            <person name="Alioto T."/>
            <person name="Alioto T."/>
            <person name="Gomez Garrido J."/>
        </authorList>
    </citation>
    <scope>NUCLEOTIDE SEQUENCE [LARGE SCALE GENOMIC DNA]</scope>
</reference>
<gene>
    <name evidence="2" type="ORF">OLEA9_A091631</name>
</gene>